<comment type="caution">
    <text evidence="5">The sequence shown here is derived from an EMBL/GenBank/DDBJ whole genome shotgun (WGS) entry which is preliminary data.</text>
</comment>
<feature type="region of interest" description="Disordered" evidence="1">
    <location>
        <begin position="212"/>
        <end position="288"/>
    </location>
</feature>
<dbReference type="Gene3D" id="2.30.42.10">
    <property type="match status" value="1"/>
</dbReference>
<feature type="region of interest" description="Disordered" evidence="1">
    <location>
        <begin position="1151"/>
        <end position="1295"/>
    </location>
</feature>
<dbReference type="PROSITE" id="PS51126">
    <property type="entry name" value="DILUTE"/>
    <property type="match status" value="1"/>
</dbReference>
<dbReference type="InterPro" id="IPR029071">
    <property type="entry name" value="Ubiquitin-like_domsf"/>
</dbReference>
<accession>A0A2B4SKR3</accession>
<dbReference type="Gene3D" id="2.60.200.20">
    <property type="match status" value="1"/>
</dbReference>
<dbReference type="Proteomes" id="UP000225706">
    <property type="component" value="Unassembled WGS sequence"/>
</dbReference>
<dbReference type="OrthoDB" id="3908708at2759"/>
<dbReference type="PANTHER" id="PTHR16027">
    <property type="entry name" value="DILUTE DOMAIN-CONTAINING PROTEIN YPR089W"/>
    <property type="match status" value="1"/>
</dbReference>
<feature type="region of interest" description="Disordered" evidence="1">
    <location>
        <begin position="1392"/>
        <end position="1417"/>
    </location>
</feature>
<evidence type="ECO:0000256" key="1">
    <source>
        <dbReference type="SAM" id="MobiDB-lite"/>
    </source>
</evidence>
<dbReference type="CDD" id="cd06690">
    <property type="entry name" value="PDZ_Radil-like"/>
    <property type="match status" value="1"/>
</dbReference>
<dbReference type="InterPro" id="IPR008984">
    <property type="entry name" value="SMAD_FHA_dom_sf"/>
</dbReference>
<keyword evidence="6" id="KW-1185">Reference proteome</keyword>
<evidence type="ECO:0000313" key="5">
    <source>
        <dbReference type="EMBL" id="PFX29015.1"/>
    </source>
</evidence>
<dbReference type="PROSITE" id="PS50200">
    <property type="entry name" value="RA"/>
    <property type="match status" value="2"/>
</dbReference>
<dbReference type="InterPro" id="IPR002710">
    <property type="entry name" value="Dilute_dom"/>
</dbReference>
<dbReference type="SUPFAM" id="SSF50156">
    <property type="entry name" value="PDZ domain-like"/>
    <property type="match status" value="1"/>
</dbReference>
<proteinExistence type="predicted"/>
<name>A0A2B4SKR3_STYPI</name>
<dbReference type="SMART" id="SM00314">
    <property type="entry name" value="RA"/>
    <property type="match status" value="2"/>
</dbReference>
<evidence type="ECO:0000313" key="6">
    <source>
        <dbReference type="Proteomes" id="UP000225706"/>
    </source>
</evidence>
<gene>
    <name evidence="5" type="primary">radil</name>
    <name evidence="5" type="ORF">AWC38_SpisGene6188</name>
</gene>
<dbReference type="CDD" id="cd22712">
    <property type="entry name" value="FHA_RADIL-like"/>
    <property type="match status" value="1"/>
</dbReference>
<feature type="domain" description="PDZ" evidence="2">
    <location>
        <begin position="1425"/>
        <end position="1510"/>
    </location>
</feature>
<protein>
    <submittedName>
        <fullName evidence="5">Ras-associating and dilute domain-containing protein</fullName>
    </submittedName>
</protein>
<feature type="compositionally biased region" description="Polar residues" evidence="1">
    <location>
        <begin position="1246"/>
        <end position="1258"/>
    </location>
</feature>
<dbReference type="GO" id="GO:0007165">
    <property type="term" value="P:signal transduction"/>
    <property type="evidence" value="ECO:0007669"/>
    <property type="project" value="InterPro"/>
</dbReference>
<dbReference type="EMBL" id="LSMT01000072">
    <property type="protein sequence ID" value="PFX29015.1"/>
    <property type="molecule type" value="Genomic_DNA"/>
</dbReference>
<evidence type="ECO:0000259" key="2">
    <source>
        <dbReference type="PROSITE" id="PS50106"/>
    </source>
</evidence>
<dbReference type="InterPro" id="IPR052072">
    <property type="entry name" value="Vascular_dev_regulator"/>
</dbReference>
<feature type="domain" description="Dilute" evidence="4">
    <location>
        <begin position="813"/>
        <end position="1075"/>
    </location>
</feature>
<dbReference type="CDD" id="cd17116">
    <property type="entry name" value="RA_Radil_like"/>
    <property type="match status" value="1"/>
</dbReference>
<dbReference type="SMART" id="SM00228">
    <property type="entry name" value="PDZ"/>
    <property type="match status" value="1"/>
</dbReference>
<dbReference type="SMART" id="SM01132">
    <property type="entry name" value="DIL"/>
    <property type="match status" value="1"/>
</dbReference>
<dbReference type="InterPro" id="IPR036034">
    <property type="entry name" value="PDZ_sf"/>
</dbReference>
<dbReference type="STRING" id="50429.A0A2B4SKR3"/>
<feature type="compositionally biased region" description="Polar residues" evidence="1">
    <location>
        <begin position="1221"/>
        <end position="1235"/>
    </location>
</feature>
<feature type="compositionally biased region" description="Polar residues" evidence="1">
    <location>
        <begin position="504"/>
        <end position="517"/>
    </location>
</feature>
<feature type="compositionally biased region" description="Polar residues" evidence="1">
    <location>
        <begin position="212"/>
        <end position="251"/>
    </location>
</feature>
<dbReference type="SUPFAM" id="SSF49879">
    <property type="entry name" value="SMAD/FHA domain"/>
    <property type="match status" value="1"/>
</dbReference>
<organism evidence="5 6">
    <name type="scientific">Stylophora pistillata</name>
    <name type="common">Smooth cauliflower coral</name>
    <dbReference type="NCBI Taxonomy" id="50429"/>
    <lineage>
        <taxon>Eukaryota</taxon>
        <taxon>Metazoa</taxon>
        <taxon>Cnidaria</taxon>
        <taxon>Anthozoa</taxon>
        <taxon>Hexacorallia</taxon>
        <taxon>Scleractinia</taxon>
        <taxon>Astrocoeniina</taxon>
        <taxon>Pocilloporidae</taxon>
        <taxon>Stylophora</taxon>
    </lineage>
</organism>
<dbReference type="InterPro" id="IPR000159">
    <property type="entry name" value="RA_dom"/>
</dbReference>
<feature type="region of interest" description="Disordered" evidence="1">
    <location>
        <begin position="302"/>
        <end position="347"/>
    </location>
</feature>
<feature type="region of interest" description="Disordered" evidence="1">
    <location>
        <begin position="491"/>
        <end position="525"/>
    </location>
</feature>
<dbReference type="PROSITE" id="PS50106">
    <property type="entry name" value="PDZ"/>
    <property type="match status" value="1"/>
</dbReference>
<dbReference type="PANTHER" id="PTHR16027:SF9">
    <property type="entry name" value="RAS-ASSOCIATING AND DILUTE DOMAIN-CONTAINING PROTEIN"/>
    <property type="match status" value="1"/>
</dbReference>
<dbReference type="GO" id="GO:0051020">
    <property type="term" value="F:GTPase binding"/>
    <property type="evidence" value="ECO:0007669"/>
    <property type="project" value="TreeGrafter"/>
</dbReference>
<evidence type="ECO:0000259" key="3">
    <source>
        <dbReference type="PROSITE" id="PS50200"/>
    </source>
</evidence>
<dbReference type="Gene3D" id="3.10.20.90">
    <property type="entry name" value="Phosphatidylinositol 3-kinase Catalytic Subunit, Chain A, domain 1"/>
    <property type="match status" value="1"/>
</dbReference>
<dbReference type="InterPro" id="IPR001478">
    <property type="entry name" value="PDZ"/>
</dbReference>
<dbReference type="Pfam" id="PF01843">
    <property type="entry name" value="DIL"/>
    <property type="match status" value="1"/>
</dbReference>
<dbReference type="SUPFAM" id="SSF54236">
    <property type="entry name" value="Ubiquitin-like"/>
    <property type="match status" value="1"/>
</dbReference>
<dbReference type="Pfam" id="PF00788">
    <property type="entry name" value="RA"/>
    <property type="match status" value="2"/>
</dbReference>
<reference evidence="6" key="1">
    <citation type="journal article" date="2017" name="bioRxiv">
        <title>Comparative analysis of the genomes of Stylophora pistillata and Acropora digitifera provides evidence for extensive differences between species of corals.</title>
        <authorList>
            <person name="Voolstra C.R."/>
            <person name="Li Y."/>
            <person name="Liew Y.J."/>
            <person name="Baumgarten S."/>
            <person name="Zoccola D."/>
            <person name="Flot J.-F."/>
            <person name="Tambutte S."/>
            <person name="Allemand D."/>
            <person name="Aranda M."/>
        </authorList>
    </citation>
    <scope>NUCLEOTIDE SEQUENCE [LARGE SCALE GENOMIC DNA]</scope>
</reference>
<sequence>MHGFFLYLMDDIIQGQEPQGLFSKRSSSNILSDPRILAHLRIVAEEAQSSEQNHEHDEESELQNTKRELGLKIAAYNKGNQHGAFRLILKEDLGFEGALRFYFEDGKEELTKALRLTNKTLVSELLPTLIEKFKPDSTNSAVEKKAKLYEVYEEDEICLDPSDAPLEIALNAKKHPRFVLRLDAKTSPETSAASNSEGAIHKTSVLNGTALTDHSKNRSFPSPSPSLASTRTAGSDNSSSGSFAGQSQLRNDSPLPSRKPITKPKTPSPTHNALNDKMPSSARSDKMRNFFSSPRSALGMFFDAAGNQPDQSSHAANKTARSKHKRKGSLGRLKRKKADQNTTTELSTEQMAPGILKVFGDHVSPGSNYKSVRATEMTTADEIVQQALERYSLSTEKASDYVLCDVIGYFTKRKGNVNNLEEDADKWETEYARVISDKEKPLVLQQLWKPMGGFSRRFELRKRIETQHSSFFKPRGSIAIMKAASMREAHVPTSVKEIRRDTGQSDASHISSSEDQLSSVGVEEGGSSGRASLIASPFIAPTDTPHLLLLKGCSSPDDYLYHRLDEQLSVVGCPVHQPGNQSPDVILFAPDILPQHCTLIKRVETSSTDLEQEYNDLNFAVYLEPSRGADVCINGATVLSSTKLIPGDLVSFGKHYCFLFKDPSQVADSSLKLSWVNDLKQLHKMKTPGNPEHTTDSQNIHDSDAFNISNAEDGIDIPDEAQNGLWLSYSVQDEDYLLDMVMSIVDLSGDGYKLSPAYLLILCIEHSARYHTELQTRQLLVKISNGIQTVASEKTAEMSKTIDRTSVPEKALEELLPQLRPVVFWMANCLEMLPYLQCHMSCYIKDPSQMAESSDDSLFNADEELLMFLEEVIIYTFQQTVYHLTKVLYIALPAILDTNPFQDTDEDSDKRPQEVETVISIFQTTYDIVKAYSVHEDILHQLFAYLFFFTNASLFNTLMERGAGGKFYRWAKGAQIRGNLDMLESWAAQVQLHDEANEYLIRLSTAADLLATPKVQLLQADWVTIRRDFPALNPAQVQQILSEYQLGPGKSRPRGWFPPPEEVEPALRTADILLNFSEHPPLKLPTERFVLDFDNGPTDQSFYYYLDTIKQAMNPGLGKNGAGTARMNGINRVQQPEPEVLHSDVIRTSSLSHGQDHVPDLVVSPASPSKDKKEFSFETVMSDSTPSQKEDETSVLKDKRSVVSVERRETPPRRDKDASLSKPNASDPSVNSEFTNGGKRPLSRLVSGQKTASRSNFPVSLLEGRDSAGLPNEEPSAMSVRTLESKDPTASDVPLVGVKDENQNMAVVPERRAASPSTNDNSKWVEVTGPVTRDAVNNADGLSVLPVDDSETNEELALQIAIDPTVETSKEFDERRALQKAKLLSRLRNESDVDLGGEVPGGRSGSPAKLEGMRETDDRQDDVFIVELEKGDEGIGLGLIDGLYTPLRSPGIYVRTLVAGGPAIKDGRLRLGDRILAVNGTSLVGADYQSAMQQIREAGKRLSFLVAKSDIHVAMKITASSC</sequence>
<feature type="domain" description="Ras-associating" evidence="3">
    <location>
        <begin position="95"/>
        <end position="185"/>
    </location>
</feature>
<feature type="compositionally biased region" description="Low complexity" evidence="1">
    <location>
        <begin position="256"/>
        <end position="270"/>
    </location>
</feature>
<feature type="compositionally biased region" description="Basic residues" evidence="1">
    <location>
        <begin position="320"/>
        <end position="337"/>
    </location>
</feature>
<evidence type="ECO:0000259" key="4">
    <source>
        <dbReference type="PROSITE" id="PS51126"/>
    </source>
</evidence>
<feature type="compositionally biased region" description="Basic and acidic residues" evidence="1">
    <location>
        <begin position="1188"/>
        <end position="1219"/>
    </location>
</feature>
<feature type="domain" description="Ras-associating" evidence="3">
    <location>
        <begin position="352"/>
        <end position="465"/>
    </location>
</feature>
<feature type="compositionally biased region" description="Basic and acidic residues" evidence="1">
    <location>
        <begin position="491"/>
        <end position="503"/>
    </location>
</feature>
<dbReference type="Pfam" id="PF00595">
    <property type="entry name" value="PDZ"/>
    <property type="match status" value="1"/>
</dbReference>